<evidence type="ECO:0000256" key="1">
    <source>
        <dbReference type="ARBA" id="ARBA00008834"/>
    </source>
</evidence>
<dbReference type="InterPro" id="IPR051801">
    <property type="entry name" value="GH28_Enzymes"/>
</dbReference>
<dbReference type="Gene3D" id="2.160.20.10">
    <property type="entry name" value="Single-stranded right-handed beta-helix, Pectin lyase-like"/>
    <property type="match status" value="1"/>
</dbReference>
<reference evidence="7" key="1">
    <citation type="submission" date="2009-11" db="EMBL/GenBank/DDBJ databases">
        <title>The complete chromosome of Xylanimonas cellulosilytica DSM 15894.</title>
        <authorList>
            <consortium name="US DOE Joint Genome Institute (JGI-PGF)"/>
            <person name="Lucas S."/>
            <person name="Copeland A."/>
            <person name="Lapidus A."/>
            <person name="Glavina del Rio T."/>
            <person name="Dalin E."/>
            <person name="Tice H."/>
            <person name="Bruce D."/>
            <person name="Goodwin L."/>
            <person name="Pitluck S."/>
            <person name="Kyrpides N."/>
            <person name="Mavromatis K."/>
            <person name="Ivanova N."/>
            <person name="Mikhailova N."/>
            <person name="Foster B."/>
            <person name="Clum A."/>
            <person name="Brettin T."/>
            <person name="Detter J.C."/>
            <person name="Han C."/>
            <person name="Larimer F."/>
            <person name="Land M."/>
            <person name="Hauser L."/>
            <person name="Markowitz V."/>
            <person name="Cheng J.F."/>
            <person name="Hugenholtz P."/>
            <person name="Woyke T."/>
            <person name="Wu D."/>
            <person name="Gehrich-Schroeter G."/>
            <person name="Schneider S."/>
            <person name="Pukall S.R."/>
            <person name="Klenk H.P."/>
            <person name="Eisen J.A."/>
        </authorList>
    </citation>
    <scope>NUCLEOTIDE SEQUENCE [LARGE SCALE GENOMIC DNA]</scope>
    <source>
        <strain evidence="7">DSM 15894 / CECT 5975 / LMG 20990 / XIL07</strain>
    </source>
</reference>
<dbReference type="GO" id="GO:0005975">
    <property type="term" value="P:carbohydrate metabolic process"/>
    <property type="evidence" value="ECO:0007669"/>
    <property type="project" value="InterPro"/>
</dbReference>
<evidence type="ECO:0000256" key="2">
    <source>
        <dbReference type="ARBA" id="ARBA00022801"/>
    </source>
</evidence>
<dbReference type="InterPro" id="IPR011050">
    <property type="entry name" value="Pectin_lyase_fold/virulence"/>
</dbReference>
<name>D1BWK2_XYLCX</name>
<comment type="similarity">
    <text evidence="1 4">Belongs to the glycosyl hydrolase 28 family.</text>
</comment>
<keyword evidence="2 4" id="KW-0378">Hydrolase</keyword>
<dbReference type="InterPro" id="IPR006626">
    <property type="entry name" value="PbH1"/>
</dbReference>
<dbReference type="CAZy" id="GH28">
    <property type="family name" value="Glycoside Hydrolase Family 28"/>
</dbReference>
<protein>
    <submittedName>
        <fullName evidence="6">Glycoside hydrolase family 28</fullName>
    </submittedName>
</protein>
<dbReference type="SMART" id="SM00710">
    <property type="entry name" value="PbH1"/>
    <property type="match status" value="5"/>
</dbReference>
<keyword evidence="7" id="KW-1185">Reference proteome</keyword>
<dbReference type="SUPFAM" id="SSF51126">
    <property type="entry name" value="Pectin lyase-like"/>
    <property type="match status" value="1"/>
</dbReference>
<dbReference type="InterPro" id="IPR000743">
    <property type="entry name" value="Glyco_hydro_28"/>
</dbReference>
<dbReference type="PANTHER" id="PTHR31339">
    <property type="entry name" value="PECTIN LYASE-RELATED"/>
    <property type="match status" value="1"/>
</dbReference>
<dbReference type="eggNOG" id="COG5434">
    <property type="taxonomic scope" value="Bacteria"/>
</dbReference>
<keyword evidence="3 4" id="KW-0326">Glycosidase</keyword>
<dbReference type="Proteomes" id="UP000002255">
    <property type="component" value="Chromosome"/>
</dbReference>
<dbReference type="PANTHER" id="PTHR31339:SF9">
    <property type="entry name" value="PLASMIN AND FIBRONECTIN-BINDING PROTEIN A"/>
    <property type="match status" value="1"/>
</dbReference>
<dbReference type="Pfam" id="PF00295">
    <property type="entry name" value="Glyco_hydro_28"/>
    <property type="match status" value="1"/>
</dbReference>
<evidence type="ECO:0000313" key="6">
    <source>
        <dbReference type="EMBL" id="ACZ31547.1"/>
    </source>
</evidence>
<gene>
    <name evidence="6" type="ordered locus">Xcel_2532</name>
</gene>
<dbReference type="InterPro" id="IPR012334">
    <property type="entry name" value="Pectin_lyas_fold"/>
</dbReference>
<evidence type="ECO:0000256" key="3">
    <source>
        <dbReference type="ARBA" id="ARBA00023295"/>
    </source>
</evidence>
<evidence type="ECO:0000313" key="7">
    <source>
        <dbReference type="Proteomes" id="UP000002255"/>
    </source>
</evidence>
<dbReference type="AlphaFoldDB" id="D1BWK2"/>
<accession>D1BWK2</accession>
<evidence type="ECO:0000256" key="5">
    <source>
        <dbReference type="SAM" id="MobiDB-lite"/>
    </source>
</evidence>
<proteinExistence type="inferred from homology"/>
<sequence length="459" mass="48224">MARGSGDVSLVPEIPAPEIPPGDLVTESLQARIDEAAARGGGRVTVGPGVHRTGSLRLRSHVELHVEAGAVLQFVPDPALYPPVEARWEGAPATIHQPCLYAHDAEHVAITGDGVIDGGGGPWWEAFRAGTLAHPRPTLVGLHRCTHVRLRDVTLRSSPAWTVHPLLCDDVAVRDVTIVNPPDSPNTDGIDPESCRNVRISGCHIDVGDDCIALKAGTEASPERVACENVVVTGCTLVHGHGGVVLGSEMSGGIRNVVVADCVFQGTDRGIRLKARRGRGGVVEDVRVSNVVMDDVGCPLVLNQHYDRGPGGDSPHVGDRGALPVDATTPLFRRITVAHVSARNVRAAAVFALGLAEQPVAELVLDDVAVSFAPDPEPFEPAMAAGVGPTTRRGVVLDGCDTVTLRGVHLEGVQGPGLVADRVARLTVTHSTVDGRPLTADAPVSRVVRRKQGFRPVTP</sequence>
<organism evidence="6 7">
    <name type="scientific">Xylanimonas cellulosilytica (strain DSM 15894 / JCM 12276 / CECT 5975 / KCTC 9989 / LMG 20990 / NBRC 107835 / XIL07)</name>
    <dbReference type="NCBI Taxonomy" id="446471"/>
    <lineage>
        <taxon>Bacteria</taxon>
        <taxon>Bacillati</taxon>
        <taxon>Actinomycetota</taxon>
        <taxon>Actinomycetes</taxon>
        <taxon>Micrococcales</taxon>
        <taxon>Promicromonosporaceae</taxon>
        <taxon>Xylanimonas</taxon>
    </lineage>
</organism>
<dbReference type="STRING" id="446471.Xcel_2532"/>
<reference evidence="6 7" key="2">
    <citation type="journal article" date="2010" name="Stand. Genomic Sci.">
        <title>Complete genome sequence of Xylanimonas cellulosilytica type strain (XIL07).</title>
        <authorList>
            <person name="Foster B."/>
            <person name="Pukall R."/>
            <person name="Abt B."/>
            <person name="Nolan M."/>
            <person name="Glavina Del Rio T."/>
            <person name="Chen F."/>
            <person name="Lucas S."/>
            <person name="Tice H."/>
            <person name="Pitluck S."/>
            <person name="Cheng J.-F."/>
            <person name="Chertkov O."/>
            <person name="Brettin T."/>
            <person name="Han C."/>
            <person name="Detter J.C."/>
            <person name="Bruce D."/>
            <person name="Goodwin L."/>
            <person name="Ivanova N."/>
            <person name="Mavromatis K."/>
            <person name="Pati A."/>
            <person name="Mikhailova N."/>
            <person name="Chen A."/>
            <person name="Palaniappan K."/>
            <person name="Land M."/>
            <person name="Hauser L."/>
            <person name="Chang Y.-J."/>
            <person name="Jeffries C.D."/>
            <person name="Chain P."/>
            <person name="Rohde M."/>
            <person name="Goeker M."/>
            <person name="Bristow J."/>
            <person name="Eisen J.A."/>
            <person name="Markowitz V."/>
            <person name="Hugenholtz P."/>
            <person name="Kyrpides N.C."/>
            <person name="Klenk H.-P."/>
            <person name="Lapidus A."/>
        </authorList>
    </citation>
    <scope>NUCLEOTIDE SEQUENCE [LARGE SCALE GENOMIC DNA]</scope>
    <source>
        <strain evidence="7">DSM 15894 / CECT 5975 / LMG 20990 / XIL07</strain>
    </source>
</reference>
<evidence type="ECO:0000256" key="4">
    <source>
        <dbReference type="RuleBase" id="RU361169"/>
    </source>
</evidence>
<dbReference type="EMBL" id="CP001821">
    <property type="protein sequence ID" value="ACZ31547.1"/>
    <property type="molecule type" value="Genomic_DNA"/>
</dbReference>
<feature type="region of interest" description="Disordered" evidence="5">
    <location>
        <begin position="1"/>
        <end position="21"/>
    </location>
</feature>
<dbReference type="GO" id="GO:0004650">
    <property type="term" value="F:polygalacturonase activity"/>
    <property type="evidence" value="ECO:0007669"/>
    <property type="project" value="InterPro"/>
</dbReference>
<dbReference type="HOGENOM" id="CLU_016031_8_3_11"/>
<dbReference type="KEGG" id="xce:Xcel_2532"/>